<comment type="caution">
    <text evidence="4">The sequence shown here is derived from an EMBL/GenBank/DDBJ whole genome shotgun (WGS) entry which is preliminary data.</text>
</comment>
<keyword evidence="5" id="KW-1185">Reference proteome</keyword>
<evidence type="ECO:0000313" key="5">
    <source>
        <dbReference type="Proteomes" id="UP000318307"/>
    </source>
</evidence>
<evidence type="ECO:0000256" key="1">
    <source>
        <dbReference type="ARBA" id="ARBA00022676"/>
    </source>
</evidence>
<accession>A0A562S145</accession>
<dbReference type="SUPFAM" id="SSF53271">
    <property type="entry name" value="PRTase-like"/>
    <property type="match status" value="1"/>
</dbReference>
<dbReference type="InterPro" id="IPR029057">
    <property type="entry name" value="PRTase-like"/>
</dbReference>
<keyword evidence="2" id="KW-0808">Transferase</keyword>
<evidence type="ECO:0000256" key="2">
    <source>
        <dbReference type="ARBA" id="ARBA00022679"/>
    </source>
</evidence>
<dbReference type="AlphaFoldDB" id="A0A562S145"/>
<dbReference type="EMBL" id="VLLC01000005">
    <property type="protein sequence ID" value="TWI74390.1"/>
    <property type="molecule type" value="Genomic_DNA"/>
</dbReference>
<feature type="domain" description="Phosphoribosyltransferase" evidence="3">
    <location>
        <begin position="8"/>
        <end position="154"/>
    </location>
</feature>
<organism evidence="4 5">
    <name type="scientific">Desulfobotulus alkaliphilus</name>
    <dbReference type="NCBI Taxonomy" id="622671"/>
    <lineage>
        <taxon>Bacteria</taxon>
        <taxon>Pseudomonadati</taxon>
        <taxon>Thermodesulfobacteriota</taxon>
        <taxon>Desulfobacteria</taxon>
        <taxon>Desulfobacterales</taxon>
        <taxon>Desulfobacteraceae</taxon>
        <taxon>Desulfobotulus</taxon>
    </lineage>
</organism>
<dbReference type="InterPro" id="IPR000836">
    <property type="entry name" value="PRTase_dom"/>
</dbReference>
<name>A0A562S145_9BACT</name>
<dbReference type="Proteomes" id="UP000318307">
    <property type="component" value="Unassembled WGS sequence"/>
</dbReference>
<gene>
    <name evidence="4" type="ORF">LZ24_00995</name>
</gene>
<protein>
    <recommendedName>
        <fullName evidence="3">Phosphoribosyltransferase domain-containing protein</fullName>
    </recommendedName>
</protein>
<sequence>METFHEKQYISAGQMEQDCWAFAKDLFRKGLDFDHFVGVTRGGAQVSIYMQEVFMVLTGKPKDYATIQARSYSGFFEAEEEVFVDNVGAVIRHLKPGTRILVVDDIFDRGRTLLAVHDAIVAALPYPDVHLSLAALYYKPENTQVHIRPDYFYRIFGPEDWIVLPHELEGLSREEMAQKGFVWP</sequence>
<dbReference type="RefSeq" id="WP_144682942.1">
    <property type="nucleotide sequence ID" value="NZ_VLLC01000005.1"/>
</dbReference>
<evidence type="ECO:0000259" key="3">
    <source>
        <dbReference type="Pfam" id="PF00156"/>
    </source>
</evidence>
<dbReference type="GO" id="GO:0016757">
    <property type="term" value="F:glycosyltransferase activity"/>
    <property type="evidence" value="ECO:0007669"/>
    <property type="project" value="UniProtKB-KW"/>
</dbReference>
<keyword evidence="1" id="KW-0328">Glycosyltransferase</keyword>
<dbReference type="Gene3D" id="3.40.50.2020">
    <property type="match status" value="1"/>
</dbReference>
<dbReference type="PANTHER" id="PTHR43363">
    <property type="entry name" value="HYPOXANTHINE PHOSPHORIBOSYLTRANSFERASE"/>
    <property type="match status" value="1"/>
</dbReference>
<proteinExistence type="predicted"/>
<evidence type="ECO:0000313" key="4">
    <source>
        <dbReference type="EMBL" id="TWI74390.1"/>
    </source>
</evidence>
<dbReference type="OrthoDB" id="199120at2"/>
<dbReference type="CDD" id="cd06223">
    <property type="entry name" value="PRTases_typeI"/>
    <property type="match status" value="1"/>
</dbReference>
<dbReference type="Pfam" id="PF00156">
    <property type="entry name" value="Pribosyltran"/>
    <property type="match status" value="1"/>
</dbReference>
<reference evidence="4 5" key="1">
    <citation type="submission" date="2019-07" db="EMBL/GenBank/DDBJ databases">
        <title>Genome sequencing of 100 strains of the haloalkaliphilic chemolithoautotrophic sulfur-oxidizing bacterium Thioalkalivibrio.</title>
        <authorList>
            <person name="Muyzer G."/>
        </authorList>
    </citation>
    <scope>NUCLEOTIDE SEQUENCE [LARGE SCALE GENOMIC DNA]</scope>
    <source>
        <strain evidence="4 5">ASO4-4</strain>
    </source>
</reference>
<dbReference type="PANTHER" id="PTHR43363:SF1">
    <property type="entry name" value="HYPOXANTHINE-GUANINE PHOSPHORIBOSYLTRANSFERASE"/>
    <property type="match status" value="1"/>
</dbReference>